<dbReference type="GO" id="GO:0016874">
    <property type="term" value="F:ligase activity"/>
    <property type="evidence" value="ECO:0007669"/>
    <property type="project" value="UniProtKB-KW"/>
</dbReference>
<dbReference type="Proteomes" id="UP000579153">
    <property type="component" value="Unassembled WGS sequence"/>
</dbReference>
<dbReference type="Gene3D" id="3.30.300.30">
    <property type="match status" value="1"/>
</dbReference>
<keyword evidence="2" id="KW-0436">Ligase</keyword>
<name>A0A7W9FXY5_9ACTN</name>
<dbReference type="InterPro" id="IPR025110">
    <property type="entry name" value="AMP-bd_C"/>
</dbReference>
<dbReference type="SUPFAM" id="SSF56801">
    <property type="entry name" value="Acetyl-CoA synthetase-like"/>
    <property type="match status" value="1"/>
</dbReference>
<protein>
    <submittedName>
        <fullName evidence="2">Acyl-CoA synthetase (AMP-forming)/AMP-acid ligase II</fullName>
    </submittedName>
</protein>
<organism evidence="2 3">
    <name type="scientific">Nonomuraea jabiensis</name>
    <dbReference type="NCBI Taxonomy" id="882448"/>
    <lineage>
        <taxon>Bacteria</taxon>
        <taxon>Bacillati</taxon>
        <taxon>Actinomycetota</taxon>
        <taxon>Actinomycetes</taxon>
        <taxon>Streptosporangiales</taxon>
        <taxon>Streptosporangiaceae</taxon>
        <taxon>Nonomuraea</taxon>
    </lineage>
</organism>
<accession>A0A7W9FXY5</accession>
<comment type="caution">
    <text evidence="2">The sequence shown here is derived from an EMBL/GenBank/DDBJ whole genome shotgun (WGS) entry which is preliminary data.</text>
</comment>
<reference evidence="2 3" key="1">
    <citation type="submission" date="2020-08" db="EMBL/GenBank/DDBJ databases">
        <title>Sequencing the genomes of 1000 actinobacteria strains.</title>
        <authorList>
            <person name="Klenk H.-P."/>
        </authorList>
    </citation>
    <scope>NUCLEOTIDE SEQUENCE [LARGE SCALE GENOMIC DNA]</scope>
    <source>
        <strain evidence="2 3">DSM 45507</strain>
    </source>
</reference>
<dbReference type="Pfam" id="PF13193">
    <property type="entry name" value="AMP-binding_C"/>
    <property type="match status" value="1"/>
</dbReference>
<feature type="domain" description="AMP-binding enzyme C-terminal" evidence="1">
    <location>
        <begin position="2"/>
        <end position="50"/>
    </location>
</feature>
<dbReference type="InterPro" id="IPR045851">
    <property type="entry name" value="AMP-bd_C_sf"/>
</dbReference>
<proteinExistence type="predicted"/>
<dbReference type="AlphaFoldDB" id="A0A7W9FXY5"/>
<sequence>MADAAVIGVPDPTWRQAVKAVVVLKLDAAATTDDLIEHVRAQVASYKKPGVRRPRDAGLGISRAW</sequence>
<dbReference type="RefSeq" id="WP_313042284.1">
    <property type="nucleotide sequence ID" value="NZ_JACHMB010000001.1"/>
</dbReference>
<dbReference type="EMBL" id="JACHMB010000001">
    <property type="protein sequence ID" value="MBB5773556.1"/>
    <property type="molecule type" value="Genomic_DNA"/>
</dbReference>
<evidence type="ECO:0000313" key="3">
    <source>
        <dbReference type="Proteomes" id="UP000579153"/>
    </source>
</evidence>
<gene>
    <name evidence="2" type="ORF">HD596_000312</name>
</gene>
<keyword evidence="3" id="KW-1185">Reference proteome</keyword>
<evidence type="ECO:0000259" key="1">
    <source>
        <dbReference type="Pfam" id="PF13193"/>
    </source>
</evidence>
<evidence type="ECO:0000313" key="2">
    <source>
        <dbReference type="EMBL" id="MBB5773556.1"/>
    </source>
</evidence>